<dbReference type="InterPro" id="IPR045851">
    <property type="entry name" value="AMP-bd_C_sf"/>
</dbReference>
<keyword evidence="1" id="KW-0812">Transmembrane</keyword>
<dbReference type="PROSITE" id="PS00455">
    <property type="entry name" value="AMP_BINDING"/>
    <property type="match status" value="1"/>
</dbReference>
<protein>
    <submittedName>
        <fullName evidence="4">Long-chain fatty acid--CoA ligase</fullName>
    </submittedName>
</protein>
<organism evidence="4 5">
    <name type="scientific">Plastoroseomonas hellenica</name>
    <dbReference type="NCBI Taxonomy" id="2687306"/>
    <lineage>
        <taxon>Bacteria</taxon>
        <taxon>Pseudomonadati</taxon>
        <taxon>Pseudomonadota</taxon>
        <taxon>Alphaproteobacteria</taxon>
        <taxon>Acetobacterales</taxon>
        <taxon>Acetobacteraceae</taxon>
        <taxon>Plastoroseomonas</taxon>
    </lineage>
</organism>
<dbReference type="EMBL" id="JAAGBB010000012">
    <property type="protein sequence ID" value="MBR0665024.1"/>
    <property type="molecule type" value="Genomic_DNA"/>
</dbReference>
<evidence type="ECO:0000313" key="5">
    <source>
        <dbReference type="Proteomes" id="UP001196870"/>
    </source>
</evidence>
<dbReference type="Gene3D" id="3.30.300.30">
    <property type="match status" value="1"/>
</dbReference>
<dbReference type="SUPFAM" id="SSF56801">
    <property type="entry name" value="Acetyl-CoA synthetase-like"/>
    <property type="match status" value="1"/>
</dbReference>
<dbReference type="RefSeq" id="WP_211852690.1">
    <property type="nucleotide sequence ID" value="NZ_JAAGBB010000012.1"/>
</dbReference>
<dbReference type="CDD" id="cd05936">
    <property type="entry name" value="FC-FACS_FadD_like"/>
    <property type="match status" value="1"/>
</dbReference>
<keyword evidence="5" id="KW-1185">Reference proteome</keyword>
<feature type="domain" description="AMP-dependent synthetase/ligase" evidence="2">
    <location>
        <begin position="26"/>
        <end position="411"/>
    </location>
</feature>
<feature type="domain" description="AMP-binding enzyme C-terminal" evidence="3">
    <location>
        <begin position="464"/>
        <end position="538"/>
    </location>
</feature>
<dbReference type="InterPro" id="IPR042099">
    <property type="entry name" value="ANL_N_sf"/>
</dbReference>
<keyword evidence="1" id="KW-0472">Membrane</keyword>
<dbReference type="InterPro" id="IPR000873">
    <property type="entry name" value="AMP-dep_synth/lig_dom"/>
</dbReference>
<dbReference type="GO" id="GO:0016874">
    <property type="term" value="F:ligase activity"/>
    <property type="evidence" value="ECO:0007669"/>
    <property type="project" value="UniProtKB-KW"/>
</dbReference>
<feature type="transmembrane region" description="Helical" evidence="1">
    <location>
        <begin position="246"/>
        <end position="273"/>
    </location>
</feature>
<keyword evidence="4" id="KW-0436">Ligase</keyword>
<evidence type="ECO:0000259" key="3">
    <source>
        <dbReference type="Pfam" id="PF13193"/>
    </source>
</evidence>
<dbReference type="InterPro" id="IPR020845">
    <property type="entry name" value="AMP-binding_CS"/>
</dbReference>
<dbReference type="InterPro" id="IPR050237">
    <property type="entry name" value="ATP-dep_AMP-bd_enzyme"/>
</dbReference>
<dbReference type="Pfam" id="PF00501">
    <property type="entry name" value="AMP-binding"/>
    <property type="match status" value="1"/>
</dbReference>
<accession>A0ABS5EXK3</accession>
<sequence length="556" mass="60234">MIPRAYPPDIAWDMPLPRETLTEVLEATVAAHGEKPALEFMGRSWRYAELGDMVARVAAGLRALGVAPGDRVGLCLPNTHFFVAAYFGVLKAGAVVVNFSPLMVAEEMAAQVADSGTSVMLTLDLKPLLPRVLEVLDNGGPLKRVVVCRFAEGLPAVKSVMFRLVRRASIAAIPHDPRITEFAALLKAAPITDPPMTTPEGLAVLQYTGGTTGRPKGVMLSHANLCANLRQLQAWCAEPRRTQERMLAVIPFFHVFAMTVAMNLAIAIGAEIVMQPRYEKKLVLAALRRRHPTMLPGVPTLFKALLDHGATREDLAQVRACISGGAPLPIALKHEFEAKSGAALVEGYGLTEASPVCFCNPLRGENREGTIGLPLPLVEAEIRSLEDPARAMPMGERGELCVRGPNVMSGYRNRPAETAATMTPDGWLRTGDVGIMDADGYVALVDRIKDLILVSGFNVYPRAIEEVLYTHPDVAAATVVGIPDSRQGESPAAFVELKPGAVPDEAALRAFLKLHLSAIQMPKLIEFREALPRTAVGKLSKKELREEIRTRLRENA</sequence>
<reference evidence="5" key="1">
    <citation type="journal article" date="2021" name="Syst. Appl. Microbiol.">
        <title>Roseomonas hellenica sp. nov., isolated from roots of wild-growing Alkanna tinctoria.</title>
        <authorList>
            <person name="Rat A."/>
            <person name="Naranjo H.D."/>
            <person name="Lebbe L."/>
            <person name="Cnockaert M."/>
            <person name="Krigas N."/>
            <person name="Grigoriadou K."/>
            <person name="Maloupa E."/>
            <person name="Willems A."/>
        </authorList>
    </citation>
    <scope>NUCLEOTIDE SEQUENCE [LARGE SCALE GENOMIC DNA]</scope>
    <source>
        <strain evidence="5">LMG 31523</strain>
    </source>
</reference>
<gene>
    <name evidence="4" type="ORF">GXW71_11735</name>
</gene>
<dbReference type="Pfam" id="PF13193">
    <property type="entry name" value="AMP-binding_C"/>
    <property type="match status" value="1"/>
</dbReference>
<comment type="caution">
    <text evidence="4">The sequence shown here is derived from an EMBL/GenBank/DDBJ whole genome shotgun (WGS) entry which is preliminary data.</text>
</comment>
<dbReference type="Gene3D" id="3.40.50.12780">
    <property type="entry name" value="N-terminal domain of ligase-like"/>
    <property type="match status" value="1"/>
</dbReference>
<dbReference type="Proteomes" id="UP001196870">
    <property type="component" value="Unassembled WGS sequence"/>
</dbReference>
<evidence type="ECO:0000313" key="4">
    <source>
        <dbReference type="EMBL" id="MBR0665024.1"/>
    </source>
</evidence>
<dbReference type="InterPro" id="IPR025110">
    <property type="entry name" value="AMP-bd_C"/>
</dbReference>
<keyword evidence="1" id="KW-1133">Transmembrane helix</keyword>
<evidence type="ECO:0000259" key="2">
    <source>
        <dbReference type="Pfam" id="PF00501"/>
    </source>
</evidence>
<proteinExistence type="predicted"/>
<evidence type="ECO:0000256" key="1">
    <source>
        <dbReference type="SAM" id="Phobius"/>
    </source>
</evidence>
<name>A0ABS5EXK3_9PROT</name>
<dbReference type="PANTHER" id="PTHR43767">
    <property type="entry name" value="LONG-CHAIN-FATTY-ACID--COA LIGASE"/>
    <property type="match status" value="1"/>
</dbReference>
<dbReference type="PANTHER" id="PTHR43767:SF12">
    <property type="entry name" value="AMP-DEPENDENT SYNTHETASE AND LIGASE"/>
    <property type="match status" value="1"/>
</dbReference>